<protein>
    <submittedName>
        <fullName evidence="1">Uncharacterized protein</fullName>
    </submittedName>
</protein>
<evidence type="ECO:0000313" key="2">
    <source>
        <dbReference type="Proteomes" id="UP000232638"/>
    </source>
</evidence>
<dbReference type="KEGG" id="tsy:THSYN_15860"/>
<accession>A0A2K8U9R9</accession>
<sequence length="1391" mass="154051">MTHSNQNPWQREGVSILPARLSEIAPIVGQKRLFEKLSTFKTEIERPTGQDLSGFFMIIGGWGLGKSRVGHEICLEAVSDEVEWILDGAPRRVFDPGFPRGTLPLFLRYIQVTAGPLGANLEADNWIPSVTCEALAQLAGLRTHDTANKLARNQDQILERVRTALKPRGWERILPDLAAALAASDPHTTARAALGVLRTIGIERLLLVMDEIEDITDVQRDGLPSHERQGIDQGLLTVIPRVIKAEETRQEFPEVNFLLLCSLAVGDLLRQIPANERRTGWHELTSNSFGDVSAFFDYLRGHRPGVAAAIATYPQGLKEAAFFAANRNFGWFNVLMHHAHENHRGGTISTPDLLCKFAQSATRGGQDSVFDTAALGPTRLERDGDYDAIVRALYSLLPLEIGTRDGLDQATAERFLAKVDHGHSGRPLFTRVLEITPPAQHRVMAHMVASGFRNARGAELVLVGEVQFDLALVLAGLEAYSIGLPAERRGHWLICTDETEFTHQLAGLSPYPEQAQQFAPYLHGLLLDPAYRVKDAQGADLMLVAPAFSFLRDFNRLNKTRLDDQGYLRDAARNTRLEESFRAADQDPARRSRCLLQGLANCWEGDSAAPPLTWLTSDLGLPAARWSPAAGPLDLAASGQATVLYATGATDATLESALAHLASRRNQAGAEPIVLVLQEQPERAGALAAHLPRLVPSLAPLVVVHNLVRRSAEDLVRLGLLGEAFEPTDLRTSHFHAVIGRAREHFKQVLDQWVIEGPEHQGLLLRPLFYGTKASDADLRLFARGYTALRAGRSFHEITQPGCDVFATDAERDRFKKVLGKHAEPGPRFAGAPHEPLVQAVGGDYQVRVARPFISFMQRCGDVPKTQADLERWFLFDRRGEKREELEQPREVVRTWVLFLEAIGLLQGETNSFARVSRHELDSRLRGADAWLGGPFKTAAERIGRIDQDAGAQLTGVAAKSAQHKLKDAGKKLAALDLDYLRLPWDELNRATGEAPPVWEQRLCTTLATVRGVRDDIHWVYDPAQLVTFRYNADALHHFEAHQGAPDFPLWRRLEVLRGFYDQLDEERRTLLHRISTVRAEVEARVPLVTEGPDAGEQSFPTQPLTLALALFEQELDFAPDHPNKTVVALGTTLGISTIGYQLVSGKLIEVLDRLVAIRGDLHDGGKLVDSFNQALNRFLALRTDAQEAARRLGELTDFLADAPTDITEALGLAGLRAAVAAILGVFFQGDIRQKTDEREAARHRVPTLLPKLIEDLEGEADRPRQVRESIDSAWQSLLPSLVARYQGLYGGRLNALYRIRRAQGGPVPNWPDRLAATWGQTVADLEAVVQAITAEGEACFAGEADTTFEVFVGLCELDLARQPIDWQAPEYERHARVLMKKRLLRLELLS</sequence>
<dbReference type="EMBL" id="CP020370">
    <property type="protein sequence ID" value="AUB82277.1"/>
    <property type="molecule type" value="Genomic_DNA"/>
</dbReference>
<gene>
    <name evidence="1" type="ORF">THSYN_15860</name>
</gene>
<keyword evidence="2" id="KW-1185">Reference proteome</keyword>
<dbReference type="RefSeq" id="WP_100920013.1">
    <property type="nucleotide sequence ID" value="NZ_CP020370.1"/>
</dbReference>
<dbReference type="Proteomes" id="UP000232638">
    <property type="component" value="Chromosome"/>
</dbReference>
<dbReference type="OrthoDB" id="2953013at2"/>
<organism evidence="1 2">
    <name type="scientific">Candidatus Thiodictyon syntrophicum</name>
    <dbReference type="NCBI Taxonomy" id="1166950"/>
    <lineage>
        <taxon>Bacteria</taxon>
        <taxon>Pseudomonadati</taxon>
        <taxon>Pseudomonadota</taxon>
        <taxon>Gammaproteobacteria</taxon>
        <taxon>Chromatiales</taxon>
        <taxon>Chromatiaceae</taxon>
        <taxon>Thiodictyon</taxon>
    </lineage>
</organism>
<evidence type="ECO:0000313" key="1">
    <source>
        <dbReference type="EMBL" id="AUB82277.1"/>
    </source>
</evidence>
<proteinExistence type="predicted"/>
<name>A0A2K8U9R9_9GAMM</name>
<reference evidence="1 2" key="1">
    <citation type="submission" date="2017-03" db="EMBL/GenBank/DDBJ databases">
        <title>Complete genome sequence of Candidatus 'Thiodictyon syntrophicum' sp. nov. strain Cad16T, a photolithoautotroph purple sulfur bacterium isolated from an alpine meromictic lake.</title>
        <authorList>
            <person name="Luedin S.M."/>
            <person name="Pothier J.F."/>
            <person name="Danza F."/>
            <person name="Storelli N."/>
            <person name="Wittwer M."/>
            <person name="Tonolla M."/>
        </authorList>
    </citation>
    <scope>NUCLEOTIDE SEQUENCE [LARGE SCALE GENOMIC DNA]</scope>
    <source>
        <strain evidence="1 2">Cad16T</strain>
    </source>
</reference>